<reference evidence="1" key="1">
    <citation type="submission" date="2020-10" db="EMBL/GenBank/DDBJ databases">
        <title>Bacterium isolated from coastal waters sediment.</title>
        <authorList>
            <person name="Chen R.-J."/>
            <person name="Lu D.-C."/>
            <person name="Zhu K.-L."/>
            <person name="Du Z.-J."/>
        </authorList>
    </citation>
    <scope>NUCLEOTIDE SEQUENCE</scope>
    <source>
        <strain evidence="1">N1Y112</strain>
    </source>
</reference>
<dbReference type="RefSeq" id="WP_228050756.1">
    <property type="nucleotide sequence ID" value="NZ_JADEYS010000006.1"/>
</dbReference>
<name>A0A8J7FM93_9GAMM</name>
<accession>A0A8J7FM93</accession>
<dbReference type="Proteomes" id="UP000640333">
    <property type="component" value="Unassembled WGS sequence"/>
</dbReference>
<dbReference type="EMBL" id="JADEYS010000006">
    <property type="protein sequence ID" value="MBE9397092.1"/>
    <property type="molecule type" value="Genomic_DNA"/>
</dbReference>
<evidence type="ECO:0000313" key="2">
    <source>
        <dbReference type="Proteomes" id="UP000640333"/>
    </source>
</evidence>
<dbReference type="InterPro" id="IPR025293">
    <property type="entry name" value="YfiR/HmsC-like"/>
</dbReference>
<dbReference type="Pfam" id="PF13689">
    <property type="entry name" value="DUF4154"/>
    <property type="match status" value="1"/>
</dbReference>
<dbReference type="AlphaFoldDB" id="A0A8J7FM93"/>
<proteinExistence type="predicted"/>
<organism evidence="1 2">
    <name type="scientific">Pontibacterium sinense</name>
    <dbReference type="NCBI Taxonomy" id="2781979"/>
    <lineage>
        <taxon>Bacteria</taxon>
        <taxon>Pseudomonadati</taxon>
        <taxon>Pseudomonadota</taxon>
        <taxon>Gammaproteobacteria</taxon>
        <taxon>Oceanospirillales</taxon>
        <taxon>Oceanospirillaceae</taxon>
        <taxon>Pontibacterium</taxon>
    </lineage>
</organism>
<comment type="caution">
    <text evidence="1">The sequence shown here is derived from an EMBL/GenBank/DDBJ whole genome shotgun (WGS) entry which is preliminary data.</text>
</comment>
<sequence>MFKRTPAPDVALSRFMPLSLMSLVIALVLSIVPVSGQAASPNKKLNLIKAAFIFNIGKFVTWPDDVQKVRPTTLNICFYRKESLGRGFASIDGKQIQQRRVQKHIIESLSDSSHCDILLIPPSQLSRFTAESEQRPSKPVLTIADMTGQQPKQRTYPAVTMNLVRQGKTIGFEVNLTEVRARRLSMSSELLKLARIIDPEP</sequence>
<evidence type="ECO:0000313" key="1">
    <source>
        <dbReference type="EMBL" id="MBE9397092.1"/>
    </source>
</evidence>
<gene>
    <name evidence="1" type="ORF">IOQ59_07430</name>
</gene>
<protein>
    <submittedName>
        <fullName evidence="1">YfiR family protein</fullName>
    </submittedName>
</protein>
<keyword evidence="2" id="KW-1185">Reference proteome</keyword>